<dbReference type="RefSeq" id="WP_407339620.1">
    <property type="nucleotide sequence ID" value="NZ_CP136862.1"/>
</dbReference>
<feature type="region of interest" description="Disordered" evidence="1">
    <location>
        <begin position="205"/>
        <end position="225"/>
    </location>
</feature>
<dbReference type="InterPro" id="IPR023361">
    <property type="entry name" value="DUF1285_beta_roll_sf"/>
</dbReference>
<dbReference type="InterPro" id="IPR048342">
    <property type="entry name" value="DUF1285_C"/>
</dbReference>
<evidence type="ECO:0000256" key="1">
    <source>
        <dbReference type="SAM" id="MobiDB-lite"/>
    </source>
</evidence>
<feature type="domain" description="DUF1285" evidence="2">
    <location>
        <begin position="37"/>
        <end position="103"/>
    </location>
</feature>
<name>A0ABZ0HS84_9HYPH</name>
<feature type="domain" description="DUF1285" evidence="3">
    <location>
        <begin position="104"/>
        <end position="197"/>
    </location>
</feature>
<evidence type="ECO:0000259" key="2">
    <source>
        <dbReference type="Pfam" id="PF06938"/>
    </source>
</evidence>
<evidence type="ECO:0000259" key="3">
    <source>
        <dbReference type="Pfam" id="PF21028"/>
    </source>
</evidence>
<dbReference type="Pfam" id="PF06938">
    <property type="entry name" value="DUF1285_N"/>
    <property type="match status" value="1"/>
</dbReference>
<dbReference type="Pfam" id="PF21028">
    <property type="entry name" value="DUF1285_C"/>
    <property type="match status" value="1"/>
</dbReference>
<dbReference type="Gene3D" id="3.10.540.10">
    <property type="entry name" value="duf1285 like domain"/>
    <property type="match status" value="1"/>
</dbReference>
<sequence length="225" mass="24067">MAEDFSAGGAAQNLVIEGLAEAIEAAGARGEPQRALPPVEQWNPPFCGDIDMRIARDGSWFYRGTPINRPALVRLFSTILRKDPDRYVLVTPVERVGVTVEDAPFIAVEMTATNEGAGQALRFRTNVGDWVTVDAEHPLRFERGEADGVKPYVLVRGGLWALVNRALTLDLVALCETRAHEGARRFGAASAGAFFPLADAADVEAAETSEATGKSESADAGRSAV</sequence>
<dbReference type="InterPro" id="IPR048341">
    <property type="entry name" value="DUF1285_N"/>
</dbReference>
<evidence type="ECO:0000313" key="5">
    <source>
        <dbReference type="Proteomes" id="UP001626536"/>
    </source>
</evidence>
<dbReference type="Gene3D" id="2.30.270.10">
    <property type="entry name" value="duf1285 protein"/>
    <property type="match status" value="1"/>
</dbReference>
<gene>
    <name evidence="4" type="ORF">RZS28_02395</name>
</gene>
<protein>
    <submittedName>
        <fullName evidence="4">DUF1285 domain-containing protein</fullName>
    </submittedName>
</protein>
<dbReference type="InterPro" id="IPR010707">
    <property type="entry name" value="DUF1285"/>
</dbReference>
<accession>A0ABZ0HS84</accession>
<proteinExistence type="predicted"/>
<dbReference type="EMBL" id="CP136862">
    <property type="protein sequence ID" value="WOJ90174.1"/>
    <property type="molecule type" value="Genomic_DNA"/>
</dbReference>
<reference evidence="4 5" key="1">
    <citation type="submission" date="2023-10" db="EMBL/GenBank/DDBJ databases">
        <title>Novel methanotroph of the genus Methylocapsa from a subarctic wetland.</title>
        <authorList>
            <person name="Belova S.E."/>
            <person name="Oshkin I.Y."/>
            <person name="Miroshnikov K."/>
            <person name="Dedysh S.N."/>
        </authorList>
    </citation>
    <scope>NUCLEOTIDE SEQUENCE [LARGE SCALE GENOMIC DNA]</scope>
    <source>
        <strain evidence="4 5">RX1</strain>
    </source>
</reference>
<keyword evidence="5" id="KW-1185">Reference proteome</keyword>
<dbReference type="PIRSF" id="PIRSF029557">
    <property type="entry name" value="UCP029557"/>
    <property type="match status" value="1"/>
</dbReference>
<organism evidence="4 5">
    <name type="scientific">Methylocapsa polymorpha</name>
    <dbReference type="NCBI Taxonomy" id="3080828"/>
    <lineage>
        <taxon>Bacteria</taxon>
        <taxon>Pseudomonadati</taxon>
        <taxon>Pseudomonadota</taxon>
        <taxon>Alphaproteobacteria</taxon>
        <taxon>Hyphomicrobiales</taxon>
        <taxon>Beijerinckiaceae</taxon>
        <taxon>Methylocapsa</taxon>
    </lineage>
</organism>
<dbReference type="Proteomes" id="UP001626536">
    <property type="component" value="Chromosome"/>
</dbReference>
<evidence type="ECO:0000313" key="4">
    <source>
        <dbReference type="EMBL" id="WOJ90174.1"/>
    </source>
</evidence>